<sequence length="467" mass="56170">MASLFSWFGRFIKSEQVREAARKSPHDFIRRYKFPWYDVLLFLIFRNRDCIGSELSHYYSCIGLPARRISRQAAFKAIRKVDPSVFKLLIHKLAERFYQSKLVKTYKGYLLLAEDGTTLNLYKTDESLQRYGFVKNQNARNAFQAAKSTSRSAALYDVTNGLIVDFQMKRFKDSEIPIAIEQLKYLSLMNGYPGIYLADRYYDSVELFSILESHGLKYCIRAKSNFFKHYIEKMKSNDEWIKVKVDKVWQKRLKYEQPRERFSKDPYIKIRVVRYHYIVNKNNQTTTVDLMYFTNLSKDEFSSSDIVYLYNRRWDIENSYKILKSNQEWERYFSKECDSERSSIYAKVLFHNLSGIVQKEMDKELYENHPKKTKYGYKINRKQLNNLLRDEKILRWMRNENQKKIQKIMELISKIINKIKVPVRPGRHYKRWGRVISQSKPMRFRLDGREWPNTISWNGRLMTIKPR</sequence>
<dbReference type="GO" id="GO:0003677">
    <property type="term" value="F:DNA binding"/>
    <property type="evidence" value="ECO:0007669"/>
    <property type="project" value="UniProtKB-KW"/>
</dbReference>
<protein>
    <submittedName>
        <fullName evidence="6">IS4 family transposase</fullName>
    </submittedName>
</protein>
<evidence type="ECO:0000313" key="6">
    <source>
        <dbReference type="EMBL" id="RNM31338.1"/>
    </source>
</evidence>
<dbReference type="InterPro" id="IPR047952">
    <property type="entry name" value="Transpos_IS4"/>
</dbReference>
<dbReference type="PANTHER" id="PTHR33258">
    <property type="entry name" value="TRANSPOSASE INSL FOR INSERTION SEQUENCE ELEMENT IS186A-RELATED"/>
    <property type="match status" value="1"/>
</dbReference>
<organism evidence="6 7">
    <name type="scientific">Absicoccus porci</name>
    <dbReference type="NCBI Taxonomy" id="2486576"/>
    <lineage>
        <taxon>Bacteria</taxon>
        <taxon>Bacillati</taxon>
        <taxon>Bacillota</taxon>
        <taxon>Erysipelotrichia</taxon>
        <taxon>Erysipelotrichales</taxon>
        <taxon>Erysipelotrichaceae</taxon>
        <taxon>Absicoccus</taxon>
    </lineage>
</organism>
<evidence type="ECO:0000256" key="2">
    <source>
        <dbReference type="ARBA" id="ARBA00022578"/>
    </source>
</evidence>
<name>A0A3N0I342_9FIRM</name>
<accession>A0A3N0I342</accession>
<feature type="domain" description="Transposase IS4-like" evidence="5">
    <location>
        <begin position="109"/>
        <end position="350"/>
    </location>
</feature>
<dbReference type="InterPro" id="IPR012337">
    <property type="entry name" value="RNaseH-like_sf"/>
</dbReference>
<evidence type="ECO:0000256" key="4">
    <source>
        <dbReference type="ARBA" id="ARBA00023172"/>
    </source>
</evidence>
<keyword evidence="2" id="KW-0815">Transposition</keyword>
<gene>
    <name evidence="6" type="ORF">EDX97_01910</name>
</gene>
<dbReference type="InterPro" id="IPR002559">
    <property type="entry name" value="Transposase_11"/>
</dbReference>
<dbReference type="Pfam" id="PF01609">
    <property type="entry name" value="DDE_Tnp_1"/>
    <property type="match status" value="1"/>
</dbReference>
<comment type="caution">
    <text evidence="6">The sequence shown here is derived from an EMBL/GenBank/DDBJ whole genome shotgun (WGS) entry which is preliminary data.</text>
</comment>
<dbReference type="GO" id="GO:0006313">
    <property type="term" value="P:DNA transposition"/>
    <property type="evidence" value="ECO:0007669"/>
    <property type="project" value="InterPro"/>
</dbReference>
<dbReference type="NCBIfam" id="NF033592">
    <property type="entry name" value="transpos_IS4_1"/>
    <property type="match status" value="1"/>
</dbReference>
<dbReference type="Gene3D" id="3.90.350.10">
    <property type="entry name" value="Transposase Inhibitor Protein From Tn5, Chain A, domain 1"/>
    <property type="match status" value="1"/>
</dbReference>
<keyword evidence="7" id="KW-1185">Reference proteome</keyword>
<reference evidence="6 7" key="1">
    <citation type="submission" date="2018-11" db="EMBL/GenBank/DDBJ databases">
        <title>Clostridium sp. nov., a member of the family Erysipelotrichaceae isolated from pig faeces.</title>
        <authorList>
            <person name="Chang Y.-H."/>
        </authorList>
    </citation>
    <scope>NUCLEOTIDE SEQUENCE [LARGE SCALE GENOMIC DNA]</scope>
    <source>
        <strain evidence="6 7">YH-panp20</strain>
    </source>
</reference>
<keyword evidence="4" id="KW-0233">DNA recombination</keyword>
<dbReference type="GO" id="GO:0004803">
    <property type="term" value="F:transposase activity"/>
    <property type="evidence" value="ECO:0007669"/>
    <property type="project" value="InterPro"/>
</dbReference>
<dbReference type="EMBL" id="RJQC01000001">
    <property type="protein sequence ID" value="RNM31338.1"/>
    <property type="molecule type" value="Genomic_DNA"/>
</dbReference>
<evidence type="ECO:0000259" key="5">
    <source>
        <dbReference type="Pfam" id="PF01609"/>
    </source>
</evidence>
<evidence type="ECO:0000313" key="7">
    <source>
        <dbReference type="Proteomes" id="UP000276568"/>
    </source>
</evidence>
<proteinExistence type="inferred from homology"/>
<evidence type="ECO:0000256" key="3">
    <source>
        <dbReference type="ARBA" id="ARBA00023125"/>
    </source>
</evidence>
<dbReference type="SUPFAM" id="SSF53098">
    <property type="entry name" value="Ribonuclease H-like"/>
    <property type="match status" value="1"/>
</dbReference>
<dbReference type="Proteomes" id="UP000276568">
    <property type="component" value="Unassembled WGS sequence"/>
</dbReference>
<dbReference type="PANTHER" id="PTHR33258:SF1">
    <property type="entry name" value="TRANSPOSASE INSL FOR INSERTION SEQUENCE ELEMENT IS186A-RELATED"/>
    <property type="match status" value="1"/>
</dbReference>
<comment type="similarity">
    <text evidence="1">Belongs to the transposase 11 family.</text>
</comment>
<evidence type="ECO:0000256" key="1">
    <source>
        <dbReference type="ARBA" id="ARBA00010075"/>
    </source>
</evidence>
<dbReference type="AlphaFoldDB" id="A0A3N0I342"/>
<dbReference type="OrthoDB" id="9794050at2"/>
<keyword evidence="3" id="KW-0238">DNA-binding</keyword>